<dbReference type="STRING" id="225849.swp_0030"/>
<gene>
    <name evidence="1" type="ordered locus">swp_0030</name>
</gene>
<dbReference type="Gene3D" id="3.10.28.20">
    <property type="entry name" value="Acetamidase/Formamidase-like domains"/>
    <property type="match status" value="1"/>
</dbReference>
<sequence>MSALNQQLWTEVKSKGLSRNIVNDINGREHYQQLNDFSVNTKTSAVVLNGVVFSKAQQVGKNFYVEAVVNKSNIAAQLLADIESYNQQAQFELDSLSQMDSLVWWLKNADVTTLERNMASRLSMLAALSPEKQTSKNLIPQLKAKVAEVHSGIKVAIAAMPNDLRMKKLVTAHFTEFNIQVVDGSVNNFSHKLILDTDWRKNYISDMYISTVQVNLILKNQKGSVVSSNEIIANANSVTSYERANEGASRRFSAELKEQDFWKALGL</sequence>
<dbReference type="HOGENOM" id="CLU_073607_0_0_6"/>
<name>B8CH86_SHEPW</name>
<dbReference type="Proteomes" id="UP000000753">
    <property type="component" value="Chromosome"/>
</dbReference>
<proteinExistence type="predicted"/>
<organism evidence="1 2">
    <name type="scientific">Shewanella piezotolerans (strain WP3 / JCM 13877)</name>
    <dbReference type="NCBI Taxonomy" id="225849"/>
    <lineage>
        <taxon>Bacteria</taxon>
        <taxon>Pseudomonadati</taxon>
        <taxon>Pseudomonadota</taxon>
        <taxon>Gammaproteobacteria</taxon>
        <taxon>Alteromonadales</taxon>
        <taxon>Shewanellaceae</taxon>
        <taxon>Shewanella</taxon>
    </lineage>
</organism>
<dbReference type="EMBL" id="CP000472">
    <property type="protein sequence ID" value="ACJ26878.1"/>
    <property type="molecule type" value="Genomic_DNA"/>
</dbReference>
<accession>B8CH86</accession>
<dbReference type="AlphaFoldDB" id="B8CH86"/>
<keyword evidence="2" id="KW-1185">Reference proteome</keyword>
<protein>
    <submittedName>
        <fullName evidence="1">Uncharacterized protein</fullName>
    </submittedName>
</protein>
<evidence type="ECO:0000313" key="2">
    <source>
        <dbReference type="Proteomes" id="UP000000753"/>
    </source>
</evidence>
<reference evidence="1 2" key="1">
    <citation type="journal article" date="2008" name="PLoS ONE">
        <title>Environmental adaptation: genomic analysis of the piezotolerant and psychrotolerant deep-sea iron reducing bacterium Shewanella piezotolerans WP3.</title>
        <authorList>
            <person name="Wang F."/>
            <person name="Wang J."/>
            <person name="Jian H."/>
            <person name="Zhang B."/>
            <person name="Li S."/>
            <person name="Wang F."/>
            <person name="Zeng X."/>
            <person name="Gao L."/>
            <person name="Bartlett D.H."/>
            <person name="Yu J."/>
            <person name="Hu S."/>
            <person name="Xiao X."/>
        </authorList>
    </citation>
    <scope>NUCLEOTIDE SEQUENCE [LARGE SCALE GENOMIC DNA]</scope>
    <source>
        <strain evidence="2">WP3 / JCM 13877</strain>
    </source>
</reference>
<dbReference type="eggNOG" id="ENOG5031EAX">
    <property type="taxonomic scope" value="Bacteria"/>
</dbReference>
<dbReference type="KEGG" id="swp:swp_0030"/>
<evidence type="ECO:0000313" key="1">
    <source>
        <dbReference type="EMBL" id="ACJ26878.1"/>
    </source>
</evidence>